<reference evidence="2 3" key="1">
    <citation type="journal article" date="2014" name="Int. J. Syst. Evol. Microbiol.">
        <title>Description of Galbitalea soli gen. nov., sp. nov., and Frondihabitans sucicola sp. nov.</title>
        <authorList>
            <person name="Kim S.J."/>
            <person name="Lim J.M."/>
            <person name="Ahn J.H."/>
            <person name="Weon H.Y."/>
            <person name="Hamada M."/>
            <person name="Suzuki K."/>
            <person name="Ahn T.Y."/>
            <person name="Kwon S.W."/>
        </authorList>
    </citation>
    <scope>NUCLEOTIDE SEQUENCE [LARGE SCALE GENOMIC DNA]</scope>
    <source>
        <strain evidence="2 3">NBRC 108727</strain>
    </source>
</reference>
<dbReference type="InterPro" id="IPR001226">
    <property type="entry name" value="Flavodoxin_CS"/>
</dbReference>
<evidence type="ECO:0000313" key="2">
    <source>
        <dbReference type="EMBL" id="NEM90067.1"/>
    </source>
</evidence>
<dbReference type="InterPro" id="IPR008254">
    <property type="entry name" value="Flavodoxin/NO_synth"/>
</dbReference>
<feature type="domain" description="Flavodoxin-like" evidence="1">
    <location>
        <begin position="3"/>
        <end position="169"/>
    </location>
</feature>
<dbReference type="RefSeq" id="WP_163471746.1">
    <property type="nucleotide sequence ID" value="NZ_JAAGWZ010000001.1"/>
</dbReference>
<name>A0A7C9PLG1_9MICO</name>
<evidence type="ECO:0000313" key="3">
    <source>
        <dbReference type="Proteomes" id="UP000479756"/>
    </source>
</evidence>
<dbReference type="AlphaFoldDB" id="A0A7C9PLG1"/>
<protein>
    <submittedName>
        <fullName evidence="2">Flavodoxin family protein</fullName>
    </submittedName>
</protein>
<comment type="caution">
    <text evidence="2">The sequence shown here is derived from an EMBL/GenBank/DDBJ whole genome shotgun (WGS) entry which is preliminary data.</text>
</comment>
<dbReference type="Proteomes" id="UP000479756">
    <property type="component" value="Unassembled WGS sequence"/>
</dbReference>
<keyword evidence="3" id="KW-1185">Reference proteome</keyword>
<gene>
    <name evidence="2" type="ORF">G3T37_01700</name>
</gene>
<dbReference type="GO" id="GO:0009055">
    <property type="term" value="F:electron transfer activity"/>
    <property type="evidence" value="ECO:0007669"/>
    <property type="project" value="InterPro"/>
</dbReference>
<accession>A0A7C9PLG1</accession>
<dbReference type="PROSITE" id="PS00201">
    <property type="entry name" value="FLAVODOXIN"/>
    <property type="match status" value="1"/>
</dbReference>
<proteinExistence type="predicted"/>
<dbReference type="InterPro" id="IPR029039">
    <property type="entry name" value="Flavoprotein-like_sf"/>
</dbReference>
<organism evidence="2 3">
    <name type="scientific">Galbitalea soli</name>
    <dbReference type="NCBI Taxonomy" id="1268042"/>
    <lineage>
        <taxon>Bacteria</taxon>
        <taxon>Bacillati</taxon>
        <taxon>Actinomycetota</taxon>
        <taxon>Actinomycetes</taxon>
        <taxon>Micrococcales</taxon>
        <taxon>Microbacteriaceae</taxon>
        <taxon>Galbitalea</taxon>
    </lineage>
</organism>
<dbReference type="EMBL" id="JAAGWZ010000001">
    <property type="protein sequence ID" value="NEM90067.1"/>
    <property type="molecule type" value="Genomic_DNA"/>
</dbReference>
<evidence type="ECO:0000259" key="1">
    <source>
        <dbReference type="PROSITE" id="PS50902"/>
    </source>
</evidence>
<dbReference type="Pfam" id="PF00258">
    <property type="entry name" value="Flavodoxin_1"/>
    <property type="match status" value="1"/>
</dbReference>
<dbReference type="Gene3D" id="3.40.50.360">
    <property type="match status" value="1"/>
</dbReference>
<dbReference type="SUPFAM" id="SSF52218">
    <property type="entry name" value="Flavoproteins"/>
    <property type="match status" value="1"/>
</dbReference>
<sequence length="183" mass="19667">MKALVVYESMFGNTRMIADDIAAGLRSGFETEVVRVGEAPSEVPEGTDLLVVGAPTHAMTMSLPRTRREAAREVEDPERGLQLEPLALGIGVREWIGALPPATGIYAAFDTRATAPRLLTGRAATRIAARLEQLGLIGCVRPESFRVTMENELLAGEAERAREWGVEVAGLAGARLRSGSRAR</sequence>
<dbReference type="GO" id="GO:0010181">
    <property type="term" value="F:FMN binding"/>
    <property type="evidence" value="ECO:0007669"/>
    <property type="project" value="InterPro"/>
</dbReference>
<dbReference type="PROSITE" id="PS50902">
    <property type="entry name" value="FLAVODOXIN_LIKE"/>
    <property type="match status" value="1"/>
</dbReference>